<dbReference type="AlphaFoldDB" id="A0A2A4MPH7"/>
<dbReference type="Proteomes" id="UP000218172">
    <property type="component" value="Unassembled WGS sequence"/>
</dbReference>
<dbReference type="InterPro" id="IPR012312">
    <property type="entry name" value="Hemerythrin-like"/>
</dbReference>
<reference evidence="3" key="1">
    <citation type="submission" date="2017-08" db="EMBL/GenBank/DDBJ databases">
        <title>A dynamic microbial community with high functional redundancy inhabits the cold, oxic subseafloor aquifer.</title>
        <authorList>
            <person name="Tully B.J."/>
            <person name="Wheat C.G."/>
            <person name="Glazer B.T."/>
            <person name="Huber J.A."/>
        </authorList>
    </citation>
    <scope>NUCLEOTIDE SEQUENCE [LARGE SCALE GENOMIC DNA]</scope>
</reference>
<dbReference type="Pfam" id="PF01814">
    <property type="entry name" value="Hemerythrin"/>
    <property type="match status" value="1"/>
</dbReference>
<dbReference type="EMBL" id="NVQR01000048">
    <property type="protein sequence ID" value="PCH61995.1"/>
    <property type="molecule type" value="Genomic_DNA"/>
</dbReference>
<protein>
    <recommendedName>
        <fullName evidence="1">Hemerythrin-like domain-containing protein</fullName>
    </recommendedName>
</protein>
<name>A0A2A4MPH7_9GAMM</name>
<proteinExistence type="predicted"/>
<feature type="domain" description="Hemerythrin-like" evidence="1">
    <location>
        <begin position="41"/>
        <end position="179"/>
    </location>
</feature>
<evidence type="ECO:0000313" key="2">
    <source>
        <dbReference type="EMBL" id="PCH61995.1"/>
    </source>
</evidence>
<evidence type="ECO:0000313" key="3">
    <source>
        <dbReference type="Proteomes" id="UP000218172"/>
    </source>
</evidence>
<comment type="caution">
    <text evidence="2">The sequence shown here is derived from an EMBL/GenBank/DDBJ whole genome shotgun (WGS) entry which is preliminary data.</text>
</comment>
<dbReference type="Gene3D" id="1.20.120.520">
    <property type="entry name" value="nmb1532 protein domain like"/>
    <property type="match status" value="1"/>
</dbReference>
<organism evidence="2 3">
    <name type="scientific">SAR86 cluster bacterium</name>
    <dbReference type="NCBI Taxonomy" id="2030880"/>
    <lineage>
        <taxon>Bacteria</taxon>
        <taxon>Pseudomonadati</taxon>
        <taxon>Pseudomonadota</taxon>
        <taxon>Gammaproteobacteria</taxon>
        <taxon>SAR86 cluster</taxon>
    </lineage>
</organism>
<sequence length="182" mass="21201">MTNTNSLWVLNQRTQLPQEIIPSLLSPQRSQWKKHPRIGTVDIFFTYHEYLRQTSLSLKTSLELLLNENQASTVNLDKIKTIAGELIHHTRHHHSIEDKHYFPSIMRQFPQLERGLNMLDADHDMIVSHLNQIEIIASNMPSVKNSTEWLNQLHQHVAILATILPRHFQDEEEIIIPALLQS</sequence>
<gene>
    <name evidence="2" type="ORF">COC19_03540</name>
</gene>
<evidence type="ECO:0000259" key="1">
    <source>
        <dbReference type="Pfam" id="PF01814"/>
    </source>
</evidence>
<accession>A0A2A4MPH7</accession>